<evidence type="ECO:0000313" key="3">
    <source>
        <dbReference type="Proteomes" id="UP000704762"/>
    </source>
</evidence>
<organism evidence="2 3">
    <name type="scientific">Microlunatus panaciterrae</name>
    <dbReference type="NCBI Taxonomy" id="400768"/>
    <lineage>
        <taxon>Bacteria</taxon>
        <taxon>Bacillati</taxon>
        <taxon>Actinomycetota</taxon>
        <taxon>Actinomycetes</taxon>
        <taxon>Propionibacteriales</taxon>
        <taxon>Propionibacteriaceae</taxon>
        <taxon>Microlunatus</taxon>
    </lineage>
</organism>
<comment type="caution">
    <text evidence="2">The sequence shown here is derived from an EMBL/GenBank/DDBJ whole genome shotgun (WGS) entry which is preliminary data.</text>
</comment>
<protein>
    <submittedName>
        <fullName evidence="2">GH15 family glucan-1,4-alpha-glucosidase</fullName>
    </submittedName>
</protein>
<feature type="transmembrane region" description="Helical" evidence="1">
    <location>
        <begin position="17"/>
        <end position="36"/>
    </location>
</feature>
<evidence type="ECO:0000313" key="2">
    <source>
        <dbReference type="EMBL" id="MBM7800714.1"/>
    </source>
</evidence>
<name>A0ABS2RNY4_9ACTN</name>
<dbReference type="PANTHER" id="PTHR31616:SF0">
    <property type="entry name" value="GLUCAN 1,4-ALPHA-GLUCOSIDASE"/>
    <property type="match status" value="1"/>
</dbReference>
<gene>
    <name evidence="2" type="ORF">JOE57_003635</name>
</gene>
<dbReference type="RefSeq" id="WP_204920061.1">
    <property type="nucleotide sequence ID" value="NZ_BAAAQP010000003.1"/>
</dbReference>
<keyword evidence="3" id="KW-1185">Reference proteome</keyword>
<dbReference type="InterPro" id="IPR008928">
    <property type="entry name" value="6-hairpin_glycosidase_sf"/>
</dbReference>
<dbReference type="PANTHER" id="PTHR31616">
    <property type="entry name" value="TREHALASE"/>
    <property type="match status" value="1"/>
</dbReference>
<keyword evidence="1" id="KW-1133">Transmembrane helix</keyword>
<dbReference type="Gene3D" id="1.50.10.10">
    <property type="match status" value="1"/>
</dbReference>
<dbReference type="SUPFAM" id="SSF48208">
    <property type="entry name" value="Six-hairpin glycosidases"/>
    <property type="match status" value="1"/>
</dbReference>
<accession>A0ABS2RNY4</accession>
<proteinExistence type="predicted"/>
<evidence type="ECO:0000256" key="1">
    <source>
        <dbReference type="SAM" id="Phobius"/>
    </source>
</evidence>
<sequence>MTTGHLHQLARPSRAAGLWWLAAALVVVVTLTAGWLQHRQSRVPLYLSTLAVGRDGSVVEVKPGDEGQLIAGTRVLRDTPDAASQVRRQQDWLAAGTVPSVPELGDTTLVRDALLDLHLLAQPGGVAVAGAPPPWNNVWPRDSAFVAAALARTGHHGDAEHVLNFLTRVQGHDGTFQARYRTDGSLVPDDRGSQLDGVGWSLWALEVVAGTVPRSERADYVRSHRRLLDASSAAIGNALDPDSHLPPPSSDYWEKPSEDRLSLATAAVLLAGSESAGRLYRTIGATRAAETNTSRAIDLRTAISTRFGPDGYPRYLGGPARSVDLGASFLLPPFVREHPADVVDAWRRSASEMARPAGGLAPGGGWRPDGISWTPTTATYALVAAALGDRESAVHYLRWLDVHRTAGGSIPEKVLADGSPASVAPLGWSAAAVILAAAELTAG</sequence>
<reference evidence="2 3" key="1">
    <citation type="submission" date="2021-01" db="EMBL/GenBank/DDBJ databases">
        <title>Sequencing the genomes of 1000 actinobacteria strains.</title>
        <authorList>
            <person name="Klenk H.-P."/>
        </authorList>
    </citation>
    <scope>NUCLEOTIDE SEQUENCE [LARGE SCALE GENOMIC DNA]</scope>
    <source>
        <strain evidence="2 3">DSM 18662</strain>
    </source>
</reference>
<dbReference type="InterPro" id="IPR012341">
    <property type="entry name" value="6hp_glycosidase-like_sf"/>
</dbReference>
<dbReference type="EMBL" id="JAFBCF010000001">
    <property type="protein sequence ID" value="MBM7800714.1"/>
    <property type="molecule type" value="Genomic_DNA"/>
</dbReference>
<dbReference type="Proteomes" id="UP000704762">
    <property type="component" value="Unassembled WGS sequence"/>
</dbReference>
<keyword evidence="1" id="KW-0472">Membrane</keyword>
<keyword evidence="1" id="KW-0812">Transmembrane</keyword>